<dbReference type="RefSeq" id="WP_023523742.1">
    <property type="nucleotide sequence ID" value="NC_022876.1"/>
</dbReference>
<geneLocation type="plasmid" evidence="2 3">
    <name>pBMB0231</name>
</geneLocation>
<protein>
    <submittedName>
        <fullName evidence="2">Hbl B protein</fullName>
    </submittedName>
</protein>
<feature type="signal peptide" evidence="1">
    <location>
        <begin position="1"/>
        <end position="30"/>
    </location>
</feature>
<name>A0A9W3PJK5_BACTU</name>
<dbReference type="InterPro" id="IPR052785">
    <property type="entry name" value="Enterotoxin_cmpnt"/>
</dbReference>
<proteinExistence type="predicted"/>
<dbReference type="Proteomes" id="UP000018566">
    <property type="component" value="Plasmid pBMB0231"/>
</dbReference>
<dbReference type="InterPro" id="IPR008414">
    <property type="entry name" value="HBL"/>
</dbReference>
<dbReference type="Pfam" id="PF05791">
    <property type="entry name" value="Bacillus_HBL"/>
    <property type="match status" value="1"/>
</dbReference>
<dbReference type="EMBL" id="CP005938">
    <property type="protein sequence ID" value="AHA75499.1"/>
    <property type="molecule type" value="Genomic_DNA"/>
</dbReference>
<accession>A0A9W3PJK5</accession>
<sequence>MKKIPHKILITATVLTFTTVNLVISTATFASEMDNKQTSPDILFEDKIWEDTLRKSGDFAQIMNQYSYVLLRNPMVTFEGVDMKEKPTLPSTIKQHQENAIEHANTWDSKVKKEFLSVLDGTLEFSDTFKDYYTGFAKVLEEKDTDGVVEYLTEFQIHIKENSEKAKRLIGTLRQFKYDISTDYREFKQDKSDLHTILTTKTKGLEEDERNLQELLSKQNKVGFQDTIVKIALGGTMASPFGIVLIPYLLTTKNKKKELESIIGQLQGTIDLEKSINRIVSIAYDSLEEMSLALDPAISTLETMATEWDDLDNKYEGIVKDLQNADQKVKDQKFTFLQKTLDGANNKWQQIAHTVSVIKQGVKEFKVED</sequence>
<dbReference type="PANTHER" id="PTHR38443">
    <property type="match status" value="1"/>
</dbReference>
<gene>
    <name evidence="2" type="ORF">YBT1518_34101</name>
</gene>
<dbReference type="PANTHER" id="PTHR38443:SF2">
    <property type="entry name" value="NON-HEMOLYTIC ENTEROTOXIN LYTIC COMPONENT L1"/>
    <property type="match status" value="1"/>
</dbReference>
<reference evidence="2 3" key="1">
    <citation type="submission" date="2013-05" db="EMBL/GenBank/DDBJ databases">
        <title>Complete genome sequence of Bacillus thuringiensis YBT-1518, a typical strain with high toxicity to nematode.</title>
        <authorList>
            <person name="Wang P."/>
            <person name="Zhang C."/>
            <person name="Guo M."/>
            <person name="Guo S."/>
            <person name="Zhu Y."/>
            <person name="Zheng J."/>
            <person name="Zhu L."/>
            <person name="Ruan L."/>
            <person name="Peng D."/>
            <person name="Sun M."/>
        </authorList>
    </citation>
    <scope>NUCLEOTIDE SEQUENCE [LARGE SCALE GENOMIC DNA]</scope>
    <source>
        <strain evidence="2 3">YBT-1518</strain>
        <plasmid evidence="2 3">pBMB0231</plasmid>
    </source>
</reference>
<dbReference type="GO" id="GO:0016020">
    <property type="term" value="C:membrane"/>
    <property type="evidence" value="ECO:0007669"/>
    <property type="project" value="InterPro"/>
</dbReference>
<dbReference type="CDD" id="cd22653">
    <property type="entry name" value="ClyA_HblB-like"/>
    <property type="match status" value="1"/>
</dbReference>
<dbReference type="AlphaFoldDB" id="A0A9W3PJK5"/>
<organism evidence="2 3">
    <name type="scientific">Bacillus thuringiensis YBT-1518</name>
    <dbReference type="NCBI Taxonomy" id="529122"/>
    <lineage>
        <taxon>Bacteria</taxon>
        <taxon>Bacillati</taxon>
        <taxon>Bacillota</taxon>
        <taxon>Bacilli</taxon>
        <taxon>Bacillales</taxon>
        <taxon>Bacillaceae</taxon>
        <taxon>Bacillus</taxon>
        <taxon>Bacillus cereus group</taxon>
    </lineage>
</organism>
<keyword evidence="1" id="KW-0732">Signal</keyword>
<keyword evidence="2" id="KW-0614">Plasmid</keyword>
<dbReference type="SUPFAM" id="SSF58100">
    <property type="entry name" value="Bacterial hemolysins"/>
    <property type="match status" value="1"/>
</dbReference>
<feature type="chain" id="PRO_5040910374" evidence="1">
    <location>
        <begin position="31"/>
        <end position="369"/>
    </location>
</feature>
<evidence type="ECO:0000256" key="1">
    <source>
        <dbReference type="SAM" id="SignalP"/>
    </source>
</evidence>
<dbReference type="Gene3D" id="1.20.1170.10">
    <property type="match status" value="1"/>
</dbReference>
<dbReference type="KEGG" id="bthu:YBT1518_34101"/>
<evidence type="ECO:0000313" key="3">
    <source>
        <dbReference type="Proteomes" id="UP000018566"/>
    </source>
</evidence>
<evidence type="ECO:0000313" key="2">
    <source>
        <dbReference type="EMBL" id="AHA75499.1"/>
    </source>
</evidence>